<dbReference type="EMBL" id="VSRR010056923">
    <property type="protein sequence ID" value="MPC81428.1"/>
    <property type="molecule type" value="Genomic_DNA"/>
</dbReference>
<comment type="caution">
    <text evidence="1">The sequence shown here is derived from an EMBL/GenBank/DDBJ whole genome shotgun (WGS) entry which is preliminary data.</text>
</comment>
<evidence type="ECO:0000313" key="1">
    <source>
        <dbReference type="EMBL" id="MPC81428.1"/>
    </source>
</evidence>
<sequence>MRWGSQGRLGTHGRVLGAGCLPLEELEACCGSGVGSMWGGLSGEGSTQQAGGQWDVWYRSFSTFISGFPQVVEVEGSGGRGWEMEGENGVIGFGFWSMKGGKKEGIDR</sequence>
<keyword evidence="2" id="KW-1185">Reference proteome</keyword>
<gene>
    <name evidence="1" type="ORF">E2C01_076044</name>
</gene>
<protein>
    <submittedName>
        <fullName evidence="1">Uncharacterized protein</fullName>
    </submittedName>
</protein>
<evidence type="ECO:0000313" key="2">
    <source>
        <dbReference type="Proteomes" id="UP000324222"/>
    </source>
</evidence>
<accession>A0A5B7IKZ7</accession>
<name>A0A5B7IKZ7_PORTR</name>
<dbReference type="Proteomes" id="UP000324222">
    <property type="component" value="Unassembled WGS sequence"/>
</dbReference>
<organism evidence="1 2">
    <name type="scientific">Portunus trituberculatus</name>
    <name type="common">Swimming crab</name>
    <name type="synonym">Neptunus trituberculatus</name>
    <dbReference type="NCBI Taxonomy" id="210409"/>
    <lineage>
        <taxon>Eukaryota</taxon>
        <taxon>Metazoa</taxon>
        <taxon>Ecdysozoa</taxon>
        <taxon>Arthropoda</taxon>
        <taxon>Crustacea</taxon>
        <taxon>Multicrustacea</taxon>
        <taxon>Malacostraca</taxon>
        <taxon>Eumalacostraca</taxon>
        <taxon>Eucarida</taxon>
        <taxon>Decapoda</taxon>
        <taxon>Pleocyemata</taxon>
        <taxon>Brachyura</taxon>
        <taxon>Eubrachyura</taxon>
        <taxon>Portunoidea</taxon>
        <taxon>Portunidae</taxon>
        <taxon>Portuninae</taxon>
        <taxon>Portunus</taxon>
    </lineage>
</organism>
<reference evidence="1 2" key="1">
    <citation type="submission" date="2019-05" db="EMBL/GenBank/DDBJ databases">
        <title>Another draft genome of Portunus trituberculatus and its Hox gene families provides insights of decapod evolution.</title>
        <authorList>
            <person name="Jeong J.-H."/>
            <person name="Song I."/>
            <person name="Kim S."/>
            <person name="Choi T."/>
            <person name="Kim D."/>
            <person name="Ryu S."/>
            <person name="Kim W."/>
        </authorList>
    </citation>
    <scope>NUCLEOTIDE SEQUENCE [LARGE SCALE GENOMIC DNA]</scope>
    <source>
        <tissue evidence="1">Muscle</tissue>
    </source>
</reference>
<proteinExistence type="predicted"/>
<dbReference type="AlphaFoldDB" id="A0A5B7IKZ7"/>